<evidence type="ECO:0000256" key="1">
    <source>
        <dbReference type="SAM" id="MobiDB-lite"/>
    </source>
</evidence>
<feature type="compositionally biased region" description="Basic and acidic residues" evidence="1">
    <location>
        <begin position="112"/>
        <end position="121"/>
    </location>
</feature>
<protein>
    <submittedName>
        <fullName evidence="2">Uncharacterized protein</fullName>
    </submittedName>
</protein>
<organism evidence="2 3">
    <name type="scientific">Batillaria attramentaria</name>
    <dbReference type="NCBI Taxonomy" id="370345"/>
    <lineage>
        <taxon>Eukaryota</taxon>
        <taxon>Metazoa</taxon>
        <taxon>Spiralia</taxon>
        <taxon>Lophotrochozoa</taxon>
        <taxon>Mollusca</taxon>
        <taxon>Gastropoda</taxon>
        <taxon>Caenogastropoda</taxon>
        <taxon>Sorbeoconcha</taxon>
        <taxon>Cerithioidea</taxon>
        <taxon>Batillariidae</taxon>
        <taxon>Batillaria</taxon>
    </lineage>
</organism>
<dbReference type="EMBL" id="JACVVK020000444">
    <property type="protein sequence ID" value="KAK7474211.1"/>
    <property type="molecule type" value="Genomic_DNA"/>
</dbReference>
<feature type="non-terminal residue" evidence="2">
    <location>
        <position position="121"/>
    </location>
</feature>
<reference evidence="2 3" key="1">
    <citation type="journal article" date="2023" name="Sci. Data">
        <title>Genome assembly of the Korean intertidal mud-creeper Batillaria attramentaria.</title>
        <authorList>
            <person name="Patra A.K."/>
            <person name="Ho P.T."/>
            <person name="Jun S."/>
            <person name="Lee S.J."/>
            <person name="Kim Y."/>
            <person name="Won Y.J."/>
        </authorList>
    </citation>
    <scope>NUCLEOTIDE SEQUENCE [LARGE SCALE GENOMIC DNA]</scope>
    <source>
        <strain evidence="2">Wonlab-2016</strain>
    </source>
</reference>
<comment type="caution">
    <text evidence="2">The sequence shown here is derived from an EMBL/GenBank/DDBJ whole genome shotgun (WGS) entry which is preliminary data.</text>
</comment>
<dbReference type="Proteomes" id="UP001519460">
    <property type="component" value="Unassembled WGS sequence"/>
</dbReference>
<dbReference type="AlphaFoldDB" id="A0ABD0JHS4"/>
<keyword evidence="3" id="KW-1185">Reference proteome</keyword>
<feature type="region of interest" description="Disordered" evidence="1">
    <location>
        <begin position="102"/>
        <end position="121"/>
    </location>
</feature>
<evidence type="ECO:0000313" key="2">
    <source>
        <dbReference type="EMBL" id="KAK7474211.1"/>
    </source>
</evidence>
<proteinExistence type="predicted"/>
<evidence type="ECO:0000313" key="3">
    <source>
        <dbReference type="Proteomes" id="UP001519460"/>
    </source>
</evidence>
<feature type="non-terminal residue" evidence="2">
    <location>
        <position position="1"/>
    </location>
</feature>
<accession>A0ABD0JHS4</accession>
<sequence>SQFHAIIIKLANDTQEEPLPQSTTQCQARLATAPGGCLYKTSTRDKDRHSLTLIGPGYPGESDLCLPHIHHSNRFLPVRRTQALPALDMKNWRITRSCVFPRDSPATTRRSASWDKESTLA</sequence>
<name>A0ABD0JHS4_9CAEN</name>
<gene>
    <name evidence="2" type="ORF">BaRGS_00034560</name>
</gene>